<gene>
    <name evidence="2" type="ORF">BDA96_10G011100</name>
</gene>
<feature type="region of interest" description="Disordered" evidence="1">
    <location>
        <begin position="46"/>
        <end position="91"/>
    </location>
</feature>
<reference evidence="2" key="2">
    <citation type="submission" date="2020-10" db="EMBL/GenBank/DDBJ databases">
        <authorList>
            <person name="Cooper E.A."/>
            <person name="Brenton Z.W."/>
            <person name="Flinn B.S."/>
            <person name="Jenkins J."/>
            <person name="Shu S."/>
            <person name="Flowers D."/>
            <person name="Luo F."/>
            <person name="Wang Y."/>
            <person name="Xia P."/>
            <person name="Barry K."/>
            <person name="Daum C."/>
            <person name="Lipzen A."/>
            <person name="Yoshinaga Y."/>
            <person name="Schmutz J."/>
            <person name="Saski C."/>
            <person name="Vermerris W."/>
            <person name="Kresovich S."/>
        </authorList>
    </citation>
    <scope>NUCLEOTIDE SEQUENCE</scope>
</reference>
<name>A0A921PZ13_SORBI</name>
<protein>
    <submittedName>
        <fullName evidence="2">Uncharacterized protein</fullName>
    </submittedName>
</protein>
<dbReference type="Proteomes" id="UP000807115">
    <property type="component" value="Chromosome 10"/>
</dbReference>
<proteinExistence type="predicted"/>
<organism evidence="2 3">
    <name type="scientific">Sorghum bicolor</name>
    <name type="common">Sorghum</name>
    <name type="synonym">Sorghum vulgare</name>
    <dbReference type="NCBI Taxonomy" id="4558"/>
    <lineage>
        <taxon>Eukaryota</taxon>
        <taxon>Viridiplantae</taxon>
        <taxon>Streptophyta</taxon>
        <taxon>Embryophyta</taxon>
        <taxon>Tracheophyta</taxon>
        <taxon>Spermatophyta</taxon>
        <taxon>Magnoliopsida</taxon>
        <taxon>Liliopsida</taxon>
        <taxon>Poales</taxon>
        <taxon>Poaceae</taxon>
        <taxon>PACMAD clade</taxon>
        <taxon>Panicoideae</taxon>
        <taxon>Andropogonodae</taxon>
        <taxon>Andropogoneae</taxon>
        <taxon>Sorghinae</taxon>
        <taxon>Sorghum</taxon>
    </lineage>
</organism>
<dbReference type="AlphaFoldDB" id="A0A921PZ13"/>
<feature type="compositionally biased region" description="Basic residues" evidence="1">
    <location>
        <begin position="67"/>
        <end position="91"/>
    </location>
</feature>
<accession>A0A921PZ13</accession>
<evidence type="ECO:0000313" key="2">
    <source>
        <dbReference type="EMBL" id="KAG0512416.1"/>
    </source>
</evidence>
<evidence type="ECO:0000256" key="1">
    <source>
        <dbReference type="SAM" id="MobiDB-lite"/>
    </source>
</evidence>
<evidence type="ECO:0000313" key="3">
    <source>
        <dbReference type="Proteomes" id="UP000807115"/>
    </source>
</evidence>
<sequence>MAAGHPSCTPSSPRVPPPRLGPLHSCAPTTLALSATAEHVLCKQPSTYSGDRASEPEKRQFLPPSTAKRRKGKRFRRRSRRMRRHRSTPAS</sequence>
<reference evidence="2" key="1">
    <citation type="journal article" date="2019" name="BMC Genomics">
        <title>A new reference genome for Sorghum bicolor reveals high levels of sequence similarity between sweet and grain genotypes: implications for the genetics of sugar metabolism.</title>
        <authorList>
            <person name="Cooper E.A."/>
            <person name="Brenton Z.W."/>
            <person name="Flinn B.S."/>
            <person name="Jenkins J."/>
            <person name="Shu S."/>
            <person name="Flowers D."/>
            <person name="Luo F."/>
            <person name="Wang Y."/>
            <person name="Xia P."/>
            <person name="Barry K."/>
            <person name="Daum C."/>
            <person name="Lipzen A."/>
            <person name="Yoshinaga Y."/>
            <person name="Schmutz J."/>
            <person name="Saski C."/>
            <person name="Vermerris W."/>
            <person name="Kresovich S."/>
        </authorList>
    </citation>
    <scope>NUCLEOTIDE SEQUENCE</scope>
</reference>
<comment type="caution">
    <text evidence="2">The sequence shown here is derived from an EMBL/GenBank/DDBJ whole genome shotgun (WGS) entry which is preliminary data.</text>
</comment>
<dbReference type="EMBL" id="CM027689">
    <property type="protein sequence ID" value="KAG0512416.1"/>
    <property type="molecule type" value="Genomic_DNA"/>
</dbReference>
<feature type="region of interest" description="Disordered" evidence="1">
    <location>
        <begin position="1"/>
        <end position="25"/>
    </location>
</feature>